<sequence length="489" mass="50868">MNGALRRVGVAMMALMVILLASQTYVQVVKGADYRDDPRNRRVQLAEYSQPRGQISADGQLLASSSPTDDSFRYLREYPNGPAFAPVTGYFSRSHGSSGLERAAGPVLNGSDPRLLFHRLSDLLTGGTPTPGNVVTTIDPHVQQVAYDAMTRKGHTGAVVAIQPSTGAILGMVSTPSFDPNPLASHDAGVQKKGWSEADAADPRALTNRAIDETYPPGSTFKLVDLAAALQDGVTPATRLTAESRITLPGTSTTLENYDGKQCGASSTVSVAEALARSCNTAFASLAGRLGADRLRGQAEKFGFGQTDLQIPDPVVASEVGSLPDAAALAQSGIGQRDVRLTPLQNAEIVATIANGGKRMAPHLIKEVDGPDLSVIDRTEPQELDQAIPPNVAGTLRDLMVGSEQRTTGHGSIPGVTIASKTGTAEHGADPKATPPHTWYVAFAPAENPVVAVAVIVENGGDLGDAATGGSVASPIGRDVIAAALQPHD</sequence>
<dbReference type="InterPro" id="IPR012338">
    <property type="entry name" value="Beta-lactam/transpept-like"/>
</dbReference>
<reference evidence="3 4" key="1">
    <citation type="submission" date="2020-04" db="EMBL/GenBank/DDBJ databases">
        <authorList>
            <person name="Klaysubun C."/>
            <person name="Duangmal K."/>
            <person name="Lipun K."/>
        </authorList>
    </citation>
    <scope>NUCLEOTIDE SEQUENCE [LARGE SCALE GENOMIC DNA]</scope>
    <source>
        <strain evidence="3 4">DSM 45300</strain>
    </source>
</reference>
<dbReference type="Pfam" id="PF21922">
    <property type="entry name" value="PBP_dimer_2"/>
    <property type="match status" value="1"/>
</dbReference>
<dbReference type="InterPro" id="IPR054120">
    <property type="entry name" value="PBPA_dimer"/>
</dbReference>
<dbReference type="InterPro" id="IPR050515">
    <property type="entry name" value="Beta-lactam/transpept"/>
</dbReference>
<dbReference type="PANTHER" id="PTHR30627:SF24">
    <property type="entry name" value="PENICILLIN-BINDING PROTEIN 4B"/>
    <property type="match status" value="1"/>
</dbReference>
<evidence type="ECO:0000259" key="1">
    <source>
        <dbReference type="Pfam" id="PF00905"/>
    </source>
</evidence>
<gene>
    <name evidence="3" type="ORF">HF519_00285</name>
</gene>
<dbReference type="SUPFAM" id="SSF56519">
    <property type="entry name" value="Penicillin binding protein dimerisation domain"/>
    <property type="match status" value="1"/>
</dbReference>
<dbReference type="InterPro" id="IPR001460">
    <property type="entry name" value="PCN-bd_Tpept"/>
</dbReference>
<dbReference type="RefSeq" id="WP_169409550.1">
    <property type="nucleotide sequence ID" value="NZ_JAAXKZ010000001.1"/>
</dbReference>
<dbReference type="Gene3D" id="3.40.710.10">
    <property type="entry name" value="DD-peptidase/beta-lactamase superfamily"/>
    <property type="match status" value="1"/>
</dbReference>
<feature type="domain" description="Penicillin binding protein A dimerisation" evidence="2">
    <location>
        <begin position="52"/>
        <end position="134"/>
    </location>
</feature>
<evidence type="ECO:0000313" key="4">
    <source>
        <dbReference type="Proteomes" id="UP000586918"/>
    </source>
</evidence>
<evidence type="ECO:0000259" key="2">
    <source>
        <dbReference type="Pfam" id="PF21922"/>
    </source>
</evidence>
<evidence type="ECO:0000313" key="3">
    <source>
        <dbReference type="EMBL" id="NMH90058.1"/>
    </source>
</evidence>
<feature type="domain" description="Penicillin-binding protein transpeptidase" evidence="1">
    <location>
        <begin position="157"/>
        <end position="481"/>
    </location>
</feature>
<name>A0A848DBU8_9PSEU</name>
<keyword evidence="4" id="KW-1185">Reference proteome</keyword>
<protein>
    <submittedName>
        <fullName evidence="3">Penicillin-binding protein 2</fullName>
    </submittedName>
</protein>
<accession>A0A848DBU8</accession>
<dbReference type="GO" id="GO:0071972">
    <property type="term" value="F:peptidoglycan L,D-transpeptidase activity"/>
    <property type="evidence" value="ECO:0007669"/>
    <property type="project" value="TreeGrafter"/>
</dbReference>
<dbReference type="GO" id="GO:0005886">
    <property type="term" value="C:plasma membrane"/>
    <property type="evidence" value="ECO:0007669"/>
    <property type="project" value="TreeGrafter"/>
</dbReference>
<dbReference type="EMBL" id="JAAXKZ010000001">
    <property type="protein sequence ID" value="NMH90058.1"/>
    <property type="molecule type" value="Genomic_DNA"/>
</dbReference>
<dbReference type="Gene3D" id="3.90.1310.10">
    <property type="entry name" value="Penicillin-binding protein 2a (Domain 2)"/>
    <property type="match status" value="1"/>
</dbReference>
<dbReference type="Proteomes" id="UP000586918">
    <property type="component" value="Unassembled WGS sequence"/>
</dbReference>
<dbReference type="Pfam" id="PF00905">
    <property type="entry name" value="Transpeptidase"/>
    <property type="match status" value="1"/>
</dbReference>
<dbReference type="AlphaFoldDB" id="A0A848DBU8"/>
<comment type="caution">
    <text evidence="3">The sequence shown here is derived from an EMBL/GenBank/DDBJ whole genome shotgun (WGS) entry which is preliminary data.</text>
</comment>
<dbReference type="PANTHER" id="PTHR30627">
    <property type="entry name" value="PEPTIDOGLYCAN D,D-TRANSPEPTIDASE"/>
    <property type="match status" value="1"/>
</dbReference>
<dbReference type="GO" id="GO:0008658">
    <property type="term" value="F:penicillin binding"/>
    <property type="evidence" value="ECO:0007669"/>
    <property type="project" value="InterPro"/>
</dbReference>
<dbReference type="SUPFAM" id="SSF56601">
    <property type="entry name" value="beta-lactamase/transpeptidase-like"/>
    <property type="match status" value="1"/>
</dbReference>
<organism evidence="3 4">
    <name type="scientific">Pseudonocardia bannensis</name>
    <dbReference type="NCBI Taxonomy" id="630973"/>
    <lineage>
        <taxon>Bacteria</taxon>
        <taxon>Bacillati</taxon>
        <taxon>Actinomycetota</taxon>
        <taxon>Actinomycetes</taxon>
        <taxon>Pseudonocardiales</taxon>
        <taxon>Pseudonocardiaceae</taxon>
        <taxon>Pseudonocardia</taxon>
    </lineage>
</organism>
<dbReference type="InterPro" id="IPR036138">
    <property type="entry name" value="PBP_dimer_sf"/>
</dbReference>
<proteinExistence type="predicted"/>
<dbReference type="GO" id="GO:0071555">
    <property type="term" value="P:cell wall organization"/>
    <property type="evidence" value="ECO:0007669"/>
    <property type="project" value="TreeGrafter"/>
</dbReference>